<evidence type="ECO:0000313" key="3">
    <source>
        <dbReference type="EMBL" id="MBB5067034.1"/>
    </source>
</evidence>
<dbReference type="EMBL" id="JACHIV010000001">
    <property type="protein sequence ID" value="MBB5067034.1"/>
    <property type="molecule type" value="Genomic_DNA"/>
</dbReference>
<organism evidence="3 4">
    <name type="scientific">Saccharopolyspora gloriosae</name>
    <dbReference type="NCBI Taxonomy" id="455344"/>
    <lineage>
        <taxon>Bacteria</taxon>
        <taxon>Bacillati</taxon>
        <taxon>Actinomycetota</taxon>
        <taxon>Actinomycetes</taxon>
        <taxon>Pseudonocardiales</taxon>
        <taxon>Pseudonocardiaceae</taxon>
        <taxon>Saccharopolyspora</taxon>
    </lineage>
</organism>
<evidence type="ECO:0000259" key="2">
    <source>
        <dbReference type="PROSITE" id="PS51819"/>
    </source>
</evidence>
<protein>
    <submittedName>
        <fullName evidence="3">Putative enzyme related to lactoylglutathione lyase</fullName>
    </submittedName>
</protein>
<name>A0A840N5V7_9PSEU</name>
<evidence type="ECO:0000313" key="4">
    <source>
        <dbReference type="Proteomes" id="UP000580474"/>
    </source>
</evidence>
<sequence length="131" mass="14007">MGARGAGQTRPAPPGGTDLARAPEPLRESRHGDIDYLTIATPDSARAKAFYGAVGWGFAADGWQIEGVRPMAGLHGGQPHDVHLCFRVDDLDAALDRVREHGGEAGEPQDMPYGRLATCADDQGHRFYLLG</sequence>
<evidence type="ECO:0000256" key="1">
    <source>
        <dbReference type="SAM" id="MobiDB-lite"/>
    </source>
</evidence>
<keyword evidence="4" id="KW-1185">Reference proteome</keyword>
<dbReference type="Gene3D" id="3.10.180.10">
    <property type="entry name" value="2,3-Dihydroxybiphenyl 1,2-Dioxygenase, domain 1"/>
    <property type="match status" value="1"/>
</dbReference>
<keyword evidence="3" id="KW-0456">Lyase</keyword>
<dbReference type="InterPro" id="IPR004360">
    <property type="entry name" value="Glyas_Fos-R_dOase_dom"/>
</dbReference>
<comment type="caution">
    <text evidence="3">The sequence shown here is derived from an EMBL/GenBank/DDBJ whole genome shotgun (WGS) entry which is preliminary data.</text>
</comment>
<dbReference type="SUPFAM" id="SSF54593">
    <property type="entry name" value="Glyoxalase/Bleomycin resistance protein/Dihydroxybiphenyl dioxygenase"/>
    <property type="match status" value="1"/>
</dbReference>
<dbReference type="PANTHER" id="PTHR33993">
    <property type="entry name" value="GLYOXALASE-RELATED"/>
    <property type="match status" value="1"/>
</dbReference>
<dbReference type="Pfam" id="PF00903">
    <property type="entry name" value="Glyoxalase"/>
    <property type="match status" value="1"/>
</dbReference>
<dbReference type="InterPro" id="IPR029068">
    <property type="entry name" value="Glyas_Bleomycin-R_OHBP_Dase"/>
</dbReference>
<reference evidence="3 4" key="1">
    <citation type="submission" date="2020-08" db="EMBL/GenBank/DDBJ databases">
        <title>Sequencing the genomes of 1000 actinobacteria strains.</title>
        <authorList>
            <person name="Klenk H.-P."/>
        </authorList>
    </citation>
    <scope>NUCLEOTIDE SEQUENCE [LARGE SCALE GENOMIC DNA]</scope>
    <source>
        <strain evidence="3 4">DSM 45582</strain>
    </source>
</reference>
<dbReference type="AlphaFoldDB" id="A0A840N5V7"/>
<feature type="compositionally biased region" description="Basic and acidic residues" evidence="1">
    <location>
        <begin position="24"/>
        <end position="33"/>
    </location>
</feature>
<proteinExistence type="predicted"/>
<gene>
    <name evidence="3" type="ORF">BJ969_000122</name>
</gene>
<dbReference type="InterPro" id="IPR037523">
    <property type="entry name" value="VOC_core"/>
</dbReference>
<feature type="domain" description="VOC" evidence="2">
    <location>
        <begin position="33"/>
        <end position="131"/>
    </location>
</feature>
<accession>A0A840N5V7</accession>
<dbReference type="PANTHER" id="PTHR33993:SF14">
    <property type="entry name" value="GB|AAF24581.1"/>
    <property type="match status" value="1"/>
</dbReference>
<dbReference type="Proteomes" id="UP000580474">
    <property type="component" value="Unassembled WGS sequence"/>
</dbReference>
<dbReference type="PROSITE" id="PS51819">
    <property type="entry name" value="VOC"/>
    <property type="match status" value="1"/>
</dbReference>
<feature type="region of interest" description="Disordered" evidence="1">
    <location>
        <begin position="1"/>
        <end position="33"/>
    </location>
</feature>
<dbReference type="InterPro" id="IPR052164">
    <property type="entry name" value="Anthracycline_SecMetBiosynth"/>
</dbReference>
<dbReference type="GO" id="GO:0016829">
    <property type="term" value="F:lyase activity"/>
    <property type="evidence" value="ECO:0007669"/>
    <property type="project" value="UniProtKB-KW"/>
</dbReference>
<dbReference type="RefSeq" id="WP_184476220.1">
    <property type="nucleotide sequence ID" value="NZ_JACHIV010000001.1"/>
</dbReference>